<keyword evidence="3" id="KW-1185">Reference proteome</keyword>
<name>A0A6H5GZ23_9HEMI</name>
<feature type="region of interest" description="Disordered" evidence="1">
    <location>
        <begin position="58"/>
        <end position="84"/>
    </location>
</feature>
<evidence type="ECO:0000313" key="2">
    <source>
        <dbReference type="EMBL" id="CAB0009055.1"/>
    </source>
</evidence>
<gene>
    <name evidence="2" type="ORF">NTEN_LOCUS14239</name>
</gene>
<dbReference type="Proteomes" id="UP000479000">
    <property type="component" value="Unassembled WGS sequence"/>
</dbReference>
<dbReference type="EMBL" id="CADCXU010021403">
    <property type="protein sequence ID" value="CAB0009055.1"/>
    <property type="molecule type" value="Genomic_DNA"/>
</dbReference>
<sequence>LENDSVLPNSQSIKGKIEDINKSLNYPYCPMPSFMLRTHPAFPNTNAAIVYIVQKTGKTGRGKQDGHQPFDSTCPLNSRHGIQS</sequence>
<protein>
    <submittedName>
        <fullName evidence="2">Uncharacterized protein</fullName>
    </submittedName>
</protein>
<reference evidence="2 3" key="1">
    <citation type="submission" date="2020-02" db="EMBL/GenBank/DDBJ databases">
        <authorList>
            <person name="Ferguson B K."/>
        </authorList>
    </citation>
    <scope>NUCLEOTIDE SEQUENCE [LARGE SCALE GENOMIC DNA]</scope>
</reference>
<accession>A0A6H5GZ23</accession>
<dbReference type="AlphaFoldDB" id="A0A6H5GZ23"/>
<organism evidence="2 3">
    <name type="scientific">Nesidiocoris tenuis</name>
    <dbReference type="NCBI Taxonomy" id="355587"/>
    <lineage>
        <taxon>Eukaryota</taxon>
        <taxon>Metazoa</taxon>
        <taxon>Ecdysozoa</taxon>
        <taxon>Arthropoda</taxon>
        <taxon>Hexapoda</taxon>
        <taxon>Insecta</taxon>
        <taxon>Pterygota</taxon>
        <taxon>Neoptera</taxon>
        <taxon>Paraneoptera</taxon>
        <taxon>Hemiptera</taxon>
        <taxon>Heteroptera</taxon>
        <taxon>Panheteroptera</taxon>
        <taxon>Cimicomorpha</taxon>
        <taxon>Miridae</taxon>
        <taxon>Dicyphina</taxon>
        <taxon>Nesidiocoris</taxon>
    </lineage>
</organism>
<proteinExistence type="predicted"/>
<evidence type="ECO:0000313" key="3">
    <source>
        <dbReference type="Proteomes" id="UP000479000"/>
    </source>
</evidence>
<feature type="compositionally biased region" description="Polar residues" evidence="1">
    <location>
        <begin position="70"/>
        <end position="84"/>
    </location>
</feature>
<evidence type="ECO:0000256" key="1">
    <source>
        <dbReference type="SAM" id="MobiDB-lite"/>
    </source>
</evidence>
<feature type="non-terminal residue" evidence="2">
    <location>
        <position position="1"/>
    </location>
</feature>